<proteinExistence type="predicted"/>
<keyword evidence="1" id="KW-0472">Membrane</keyword>
<dbReference type="Proteomes" id="UP000214760">
    <property type="component" value="Unassembled WGS sequence"/>
</dbReference>
<keyword evidence="1" id="KW-0812">Transmembrane</keyword>
<dbReference type="AlphaFoldDB" id="A0A1I6JME7"/>
<accession>A0A1I6JME7</accession>
<feature type="transmembrane region" description="Helical" evidence="1">
    <location>
        <begin position="51"/>
        <end position="78"/>
    </location>
</feature>
<evidence type="ECO:0000313" key="3">
    <source>
        <dbReference type="Proteomes" id="UP000214760"/>
    </source>
</evidence>
<dbReference type="EMBL" id="FOZC01000009">
    <property type="protein sequence ID" value="SFR80107.1"/>
    <property type="molecule type" value="Genomic_DNA"/>
</dbReference>
<evidence type="ECO:0000313" key="2">
    <source>
        <dbReference type="EMBL" id="SFR80107.1"/>
    </source>
</evidence>
<name>A0A1I6JME7_9FIRM</name>
<feature type="transmembrane region" description="Helical" evidence="1">
    <location>
        <begin position="243"/>
        <end position="265"/>
    </location>
</feature>
<feature type="transmembrane region" description="Helical" evidence="1">
    <location>
        <begin position="84"/>
        <end position="106"/>
    </location>
</feature>
<sequence length="312" mass="34790">MTNLLVLKEYLKAVYARWSIVIDPAVRFLLALMSLLFVTRFTGYQEKLGSILLIVLTSVGCAFLPTTAITAVAGFFLLAEFFALSMEVTVITLTFILIVMLLLFGFQPDSIWLLLLAPLVLFAKMPLAMAVLVGLSGTLVSVIPMSCGIFVYYLIMYVRQNSSTLTEKGEVREMSEVFSSILRGILSNPEMIVMLIAVCITMLVTLLLRRLSVNYVWEIAIAGGLMAGLIVILAGSYSFSLSVSLPLTAVSVAVSVLVAMLYRFLRFSADYGRTEFLQYEDEDYYYYVKAVPKVNIARTDVKVQKINKVHRR</sequence>
<organism evidence="2 3">
    <name type="scientific">[Clostridium] aminophilum</name>
    <dbReference type="NCBI Taxonomy" id="1526"/>
    <lineage>
        <taxon>Bacteria</taxon>
        <taxon>Bacillati</taxon>
        <taxon>Bacillota</taxon>
        <taxon>Clostridia</taxon>
        <taxon>Lachnospirales</taxon>
        <taxon>Lachnospiraceae</taxon>
    </lineage>
</organism>
<feature type="transmembrane region" description="Helical" evidence="1">
    <location>
        <begin position="20"/>
        <end position="39"/>
    </location>
</feature>
<gene>
    <name evidence="2" type="ORF">SAMN02910262_01689</name>
</gene>
<dbReference type="RefSeq" id="WP_031472939.1">
    <property type="nucleotide sequence ID" value="NZ_FOZC01000009.1"/>
</dbReference>
<feature type="transmembrane region" description="Helical" evidence="1">
    <location>
        <begin position="127"/>
        <end position="155"/>
    </location>
</feature>
<keyword evidence="1" id="KW-1133">Transmembrane helix</keyword>
<evidence type="ECO:0000256" key="1">
    <source>
        <dbReference type="SAM" id="Phobius"/>
    </source>
</evidence>
<feature type="transmembrane region" description="Helical" evidence="1">
    <location>
        <begin position="215"/>
        <end position="237"/>
    </location>
</feature>
<protein>
    <submittedName>
        <fullName evidence="2">Uncharacterized protein</fullName>
    </submittedName>
</protein>
<reference evidence="2 3" key="1">
    <citation type="submission" date="2016-10" db="EMBL/GenBank/DDBJ databases">
        <authorList>
            <person name="de Groot N.N."/>
        </authorList>
    </citation>
    <scope>NUCLEOTIDE SEQUENCE [LARGE SCALE GENOMIC DNA]</scope>
    <source>
        <strain evidence="2 3">F</strain>
    </source>
</reference>